<dbReference type="GO" id="GO:0009982">
    <property type="term" value="F:pseudouridine synthase activity"/>
    <property type="evidence" value="ECO:0007669"/>
    <property type="project" value="InterPro"/>
</dbReference>
<dbReference type="PANTHER" id="PTHR21600">
    <property type="entry name" value="MITOCHONDRIAL RNA PSEUDOURIDINE SYNTHASE"/>
    <property type="match status" value="1"/>
</dbReference>
<evidence type="ECO:0000256" key="2">
    <source>
        <dbReference type="ARBA" id="ARBA00010876"/>
    </source>
</evidence>
<reference evidence="6" key="1">
    <citation type="journal article" date="2017" name="Genome Announc.">
        <title>High-Quality Whole-Genome Sequences of the Oligo-Mouse-Microbiota Bacterial Community.</title>
        <authorList>
            <person name="Garzetti D."/>
            <person name="Brugiroux S."/>
            <person name="Bunk B."/>
            <person name="Pukall R."/>
            <person name="McCoy K.D."/>
            <person name="Macpherson A.J."/>
            <person name="Stecher B."/>
        </authorList>
    </citation>
    <scope>NUCLEOTIDE SEQUENCE</scope>
    <source>
        <strain evidence="6">KB18</strain>
    </source>
</reference>
<organism evidence="7 9">
    <name type="scientific">Acutalibacter muris</name>
    <dbReference type="NCBI Taxonomy" id="1796620"/>
    <lineage>
        <taxon>Bacteria</taxon>
        <taxon>Bacillati</taxon>
        <taxon>Bacillota</taxon>
        <taxon>Clostridia</taxon>
        <taxon>Eubacteriales</taxon>
        <taxon>Acutalibacteraceae</taxon>
        <taxon>Acutalibacter</taxon>
    </lineage>
</organism>
<dbReference type="EMBL" id="CP021422">
    <property type="protein sequence ID" value="ASB40001.1"/>
    <property type="molecule type" value="Genomic_DNA"/>
</dbReference>
<dbReference type="EMBL" id="CP065321">
    <property type="protein sequence ID" value="QQR29289.1"/>
    <property type="molecule type" value="Genomic_DNA"/>
</dbReference>
<evidence type="ECO:0000256" key="4">
    <source>
        <dbReference type="ARBA" id="ARBA00033164"/>
    </source>
</evidence>
<evidence type="ECO:0000259" key="5">
    <source>
        <dbReference type="Pfam" id="PF00849"/>
    </source>
</evidence>
<sequence length="288" mass="31567">MRKLEYTVPKDWDGATVKGFARGYLGLSARALTGQKFEGGILVNGEDSRVTRVLQAGDALCFTVPEEPMGYPPAELPLEVLYEDEDFLIINKPPGRPVHPSPGHDCDSVLNAISWYYKHTGQSHRVRPLYRLDKDTSGVLALAKHRIAAGAVTEKEYIAVCEGELTGAGSIAEPIGLKEGSRIVRACGAGQPAVTRFWALDSREGHSLVRLRLETGRTHQIRVHMSAFGNPLAGDDLYGGSREYINRQALHCQLLKLECKAVGMIKTFHAAVPKDILKAFPQLPINTN</sequence>
<keyword evidence="8" id="KW-1185">Reference proteome</keyword>
<dbReference type="GO" id="GO:0140098">
    <property type="term" value="F:catalytic activity, acting on RNA"/>
    <property type="evidence" value="ECO:0007669"/>
    <property type="project" value="UniProtKB-ARBA"/>
</dbReference>
<dbReference type="GO" id="GO:0003723">
    <property type="term" value="F:RNA binding"/>
    <property type="evidence" value="ECO:0007669"/>
    <property type="project" value="InterPro"/>
</dbReference>
<dbReference type="GO" id="GO:0000455">
    <property type="term" value="P:enzyme-directed rRNA pseudouridine synthesis"/>
    <property type="evidence" value="ECO:0007669"/>
    <property type="project" value="TreeGrafter"/>
</dbReference>
<accession>A0A1Z2XNL8</accession>
<dbReference type="InterPro" id="IPR006145">
    <property type="entry name" value="PsdUridine_synth_RsuA/RluA"/>
</dbReference>
<dbReference type="KEGG" id="amur:ADH66_04620"/>
<reference evidence="8" key="2">
    <citation type="submission" date="2017-05" db="EMBL/GenBank/DDBJ databases">
        <title>Improved OligoMM genomes.</title>
        <authorList>
            <person name="Garzetti D."/>
        </authorList>
    </citation>
    <scope>NUCLEOTIDE SEQUENCE [LARGE SCALE GENOMIC DNA]</scope>
    <source>
        <strain evidence="8">KB18</strain>
    </source>
</reference>
<dbReference type="InterPro" id="IPR020103">
    <property type="entry name" value="PsdUridine_synth_cat_dom_sf"/>
</dbReference>
<dbReference type="InterPro" id="IPR050188">
    <property type="entry name" value="RluA_PseudoU_synthase"/>
</dbReference>
<reference evidence="7 9" key="3">
    <citation type="submission" date="2020-11" db="EMBL/GenBank/DDBJ databases">
        <title>Closed and high quality bacterial genomes of the OMM12 community.</title>
        <authorList>
            <person name="Marbouty M."/>
            <person name="Lamy-Besnier Q."/>
            <person name="Debarbieux L."/>
            <person name="Koszul R."/>
        </authorList>
    </citation>
    <scope>NUCLEOTIDE SEQUENCE [LARGE SCALE GENOMIC DNA]</scope>
    <source>
        <strain evidence="7 9">KB18</strain>
    </source>
</reference>
<evidence type="ECO:0000313" key="9">
    <source>
        <dbReference type="Proteomes" id="UP000596035"/>
    </source>
</evidence>
<gene>
    <name evidence="6" type="ORF">ADH66_04620</name>
    <name evidence="7" type="ORF">I5Q82_14685</name>
</gene>
<evidence type="ECO:0000256" key="1">
    <source>
        <dbReference type="ARBA" id="ARBA00000073"/>
    </source>
</evidence>
<dbReference type="Proteomes" id="UP000196710">
    <property type="component" value="Chromosome"/>
</dbReference>
<dbReference type="Proteomes" id="UP000596035">
    <property type="component" value="Chromosome"/>
</dbReference>
<dbReference type="CDD" id="cd02869">
    <property type="entry name" value="PseudoU_synth_RluA_like"/>
    <property type="match status" value="1"/>
</dbReference>
<dbReference type="SUPFAM" id="SSF55120">
    <property type="entry name" value="Pseudouridine synthase"/>
    <property type="match status" value="1"/>
</dbReference>
<dbReference type="RefSeq" id="WP_066535100.1">
    <property type="nucleotide sequence ID" value="NZ_CP021422.1"/>
</dbReference>
<dbReference type="AlphaFoldDB" id="A0A1Z2XNL8"/>
<feature type="domain" description="Pseudouridine synthase RsuA/RluA-like" evidence="5">
    <location>
        <begin position="86"/>
        <end position="227"/>
    </location>
</feature>
<dbReference type="Gene3D" id="3.30.2350.10">
    <property type="entry name" value="Pseudouridine synthase"/>
    <property type="match status" value="1"/>
</dbReference>
<dbReference type="PANTHER" id="PTHR21600:SF87">
    <property type="entry name" value="RNA PSEUDOURIDYLATE SYNTHASE DOMAIN-CONTAINING PROTEIN 1"/>
    <property type="match status" value="1"/>
</dbReference>
<comment type="similarity">
    <text evidence="2">Belongs to the pseudouridine synthase RluA family.</text>
</comment>
<comment type="catalytic activity">
    <reaction evidence="1">
        <text>a uridine in RNA = a pseudouridine in RNA</text>
        <dbReference type="Rhea" id="RHEA:48348"/>
        <dbReference type="Rhea" id="RHEA-COMP:12068"/>
        <dbReference type="Rhea" id="RHEA-COMP:12069"/>
        <dbReference type="ChEBI" id="CHEBI:65314"/>
        <dbReference type="ChEBI" id="CHEBI:65315"/>
    </reaction>
</comment>
<evidence type="ECO:0000313" key="7">
    <source>
        <dbReference type="EMBL" id="QQR29289.1"/>
    </source>
</evidence>
<dbReference type="Pfam" id="PF00849">
    <property type="entry name" value="PseudoU_synth_2"/>
    <property type="match status" value="1"/>
</dbReference>
<evidence type="ECO:0000313" key="6">
    <source>
        <dbReference type="EMBL" id="ASB40001.1"/>
    </source>
</evidence>
<protein>
    <recommendedName>
        <fullName evidence="3">RNA pseudouridylate synthase</fullName>
    </recommendedName>
    <alternativeName>
        <fullName evidence="4">RNA-uridine isomerase</fullName>
    </alternativeName>
</protein>
<evidence type="ECO:0000313" key="8">
    <source>
        <dbReference type="Proteomes" id="UP000196710"/>
    </source>
</evidence>
<evidence type="ECO:0000256" key="3">
    <source>
        <dbReference type="ARBA" id="ARBA00031870"/>
    </source>
</evidence>
<proteinExistence type="inferred from homology"/>
<name>A0A1Z2XNL8_9FIRM</name>